<comment type="caution">
    <text evidence="13">The sequence shown here is derived from an EMBL/GenBank/DDBJ whole genome shotgun (WGS) entry which is preliminary data.</text>
</comment>
<evidence type="ECO:0000256" key="9">
    <source>
        <dbReference type="ARBA" id="ARBA00022989"/>
    </source>
</evidence>
<dbReference type="GO" id="GO:0000155">
    <property type="term" value="F:phosphorelay sensor kinase activity"/>
    <property type="evidence" value="ECO:0007669"/>
    <property type="project" value="InterPro"/>
</dbReference>
<dbReference type="SUPFAM" id="SSF47384">
    <property type="entry name" value="Homodimeric domain of signal transducing histidine kinase"/>
    <property type="match status" value="1"/>
</dbReference>
<dbReference type="SMART" id="SM00388">
    <property type="entry name" value="HisKA"/>
    <property type="match status" value="1"/>
</dbReference>
<evidence type="ECO:0000313" key="14">
    <source>
        <dbReference type="Proteomes" id="UP000289411"/>
    </source>
</evidence>
<evidence type="ECO:0000256" key="11">
    <source>
        <dbReference type="SAM" id="Phobius"/>
    </source>
</evidence>
<evidence type="ECO:0000256" key="2">
    <source>
        <dbReference type="ARBA" id="ARBA00004651"/>
    </source>
</evidence>
<dbReference type="PANTHER" id="PTHR42878">
    <property type="entry name" value="TWO-COMPONENT HISTIDINE KINASE"/>
    <property type="match status" value="1"/>
</dbReference>
<evidence type="ECO:0000256" key="6">
    <source>
        <dbReference type="ARBA" id="ARBA00022679"/>
    </source>
</evidence>
<dbReference type="InterPro" id="IPR003661">
    <property type="entry name" value="HisK_dim/P_dom"/>
</dbReference>
<dbReference type="Proteomes" id="UP000289411">
    <property type="component" value="Unassembled WGS sequence"/>
</dbReference>
<evidence type="ECO:0000256" key="7">
    <source>
        <dbReference type="ARBA" id="ARBA00022692"/>
    </source>
</evidence>
<dbReference type="SMART" id="SM00387">
    <property type="entry name" value="HATPase_c"/>
    <property type="match status" value="1"/>
</dbReference>
<dbReference type="InterPro" id="IPR036890">
    <property type="entry name" value="HATPase_C_sf"/>
</dbReference>
<dbReference type="InterPro" id="IPR003594">
    <property type="entry name" value="HATPase_dom"/>
</dbReference>
<dbReference type="Gene3D" id="3.30.565.10">
    <property type="entry name" value="Histidine kinase-like ATPase, C-terminal domain"/>
    <property type="match status" value="1"/>
</dbReference>
<evidence type="ECO:0000256" key="1">
    <source>
        <dbReference type="ARBA" id="ARBA00000085"/>
    </source>
</evidence>
<dbReference type="PRINTS" id="PR00344">
    <property type="entry name" value="BCTRLSENSOR"/>
</dbReference>
<protein>
    <recommendedName>
        <fullName evidence="3">histidine kinase</fullName>
        <ecNumber evidence="3">2.7.13.3</ecNumber>
    </recommendedName>
</protein>
<keyword evidence="14" id="KW-1185">Reference proteome</keyword>
<dbReference type="CDD" id="cd12915">
    <property type="entry name" value="PDC2_DGC_like"/>
    <property type="match status" value="1"/>
</dbReference>
<keyword evidence="10 11" id="KW-0472">Membrane</keyword>
<dbReference type="EC" id="2.7.13.3" evidence="3"/>
<dbReference type="GO" id="GO:0030295">
    <property type="term" value="F:protein kinase activator activity"/>
    <property type="evidence" value="ECO:0007669"/>
    <property type="project" value="TreeGrafter"/>
</dbReference>
<comment type="subcellular location">
    <subcellularLocation>
        <location evidence="2">Cell membrane</location>
        <topology evidence="2">Multi-pass membrane protein</topology>
    </subcellularLocation>
</comment>
<dbReference type="InterPro" id="IPR033479">
    <property type="entry name" value="dCache_1"/>
</dbReference>
<dbReference type="GO" id="GO:0007234">
    <property type="term" value="P:osmosensory signaling via phosphorelay pathway"/>
    <property type="evidence" value="ECO:0007669"/>
    <property type="project" value="TreeGrafter"/>
</dbReference>
<keyword evidence="7 11" id="KW-0812">Transmembrane</keyword>
<dbReference type="Pfam" id="PF02743">
    <property type="entry name" value="dCache_1"/>
    <property type="match status" value="1"/>
</dbReference>
<evidence type="ECO:0000256" key="4">
    <source>
        <dbReference type="ARBA" id="ARBA00022475"/>
    </source>
</evidence>
<dbReference type="Gene3D" id="3.30.450.20">
    <property type="entry name" value="PAS domain"/>
    <property type="match status" value="2"/>
</dbReference>
<feature type="transmembrane region" description="Helical" evidence="11">
    <location>
        <begin position="286"/>
        <end position="311"/>
    </location>
</feature>
<dbReference type="InterPro" id="IPR050351">
    <property type="entry name" value="BphY/WalK/GraS-like"/>
</dbReference>
<dbReference type="RefSeq" id="WP_129219254.1">
    <property type="nucleotide sequence ID" value="NZ_QYBC01000008.1"/>
</dbReference>
<dbReference type="SUPFAM" id="SSF55874">
    <property type="entry name" value="ATPase domain of HSP90 chaperone/DNA topoisomerase II/histidine kinase"/>
    <property type="match status" value="1"/>
</dbReference>
<dbReference type="PROSITE" id="PS50109">
    <property type="entry name" value="HIS_KIN"/>
    <property type="match status" value="1"/>
</dbReference>
<keyword evidence="6" id="KW-0808">Transferase</keyword>
<name>A0A4Q2RF97_9HYPH</name>
<reference evidence="13 14" key="2">
    <citation type="submission" date="2019-02" db="EMBL/GenBank/DDBJ databases">
        <title>'Lichenibacterium ramalinii' gen. nov. sp. nov., 'Lichenibacterium minor' gen. nov. sp. nov.</title>
        <authorList>
            <person name="Pankratov T."/>
        </authorList>
    </citation>
    <scope>NUCLEOTIDE SEQUENCE [LARGE SCALE GENOMIC DNA]</scope>
    <source>
        <strain evidence="13 14">RmlP001</strain>
    </source>
</reference>
<dbReference type="InterPro" id="IPR004358">
    <property type="entry name" value="Sig_transdc_His_kin-like_C"/>
</dbReference>
<dbReference type="CDD" id="cd12914">
    <property type="entry name" value="PDC1_DGC_like"/>
    <property type="match status" value="1"/>
</dbReference>
<dbReference type="InterPro" id="IPR036097">
    <property type="entry name" value="HisK_dim/P_sf"/>
</dbReference>
<dbReference type="AlphaFoldDB" id="A0A4Q2RF97"/>
<comment type="catalytic activity">
    <reaction evidence="1">
        <text>ATP + protein L-histidine = ADP + protein N-phospho-L-histidine.</text>
        <dbReference type="EC" id="2.7.13.3"/>
    </reaction>
</comment>
<dbReference type="InterPro" id="IPR005467">
    <property type="entry name" value="His_kinase_dom"/>
</dbReference>
<dbReference type="GO" id="GO:0000156">
    <property type="term" value="F:phosphorelay response regulator activity"/>
    <property type="evidence" value="ECO:0007669"/>
    <property type="project" value="TreeGrafter"/>
</dbReference>
<proteinExistence type="predicted"/>
<dbReference type="Pfam" id="PF02518">
    <property type="entry name" value="HATPase_c"/>
    <property type="match status" value="1"/>
</dbReference>
<gene>
    <name evidence="13" type="ORF">D3272_11170</name>
</gene>
<dbReference type="GO" id="GO:0005886">
    <property type="term" value="C:plasma membrane"/>
    <property type="evidence" value="ECO:0007669"/>
    <property type="project" value="UniProtKB-SubCell"/>
</dbReference>
<evidence type="ECO:0000259" key="12">
    <source>
        <dbReference type="PROSITE" id="PS50109"/>
    </source>
</evidence>
<dbReference type="OrthoDB" id="9808408at2"/>
<accession>A0A4Q2RF97</accession>
<evidence type="ECO:0000256" key="3">
    <source>
        <dbReference type="ARBA" id="ARBA00012438"/>
    </source>
</evidence>
<keyword evidence="5" id="KW-0597">Phosphoprotein</keyword>
<feature type="transmembrane region" description="Helical" evidence="11">
    <location>
        <begin position="21"/>
        <end position="41"/>
    </location>
</feature>
<evidence type="ECO:0000256" key="8">
    <source>
        <dbReference type="ARBA" id="ARBA00022777"/>
    </source>
</evidence>
<evidence type="ECO:0000256" key="10">
    <source>
        <dbReference type="ARBA" id="ARBA00023136"/>
    </source>
</evidence>
<dbReference type="CDD" id="cd00082">
    <property type="entry name" value="HisKA"/>
    <property type="match status" value="1"/>
</dbReference>
<dbReference type="Pfam" id="PF00512">
    <property type="entry name" value="HisKA"/>
    <property type="match status" value="1"/>
</dbReference>
<evidence type="ECO:0000313" key="13">
    <source>
        <dbReference type="EMBL" id="RYB05016.1"/>
    </source>
</evidence>
<dbReference type="PANTHER" id="PTHR42878:SF15">
    <property type="entry name" value="BACTERIOPHYTOCHROME"/>
    <property type="match status" value="1"/>
</dbReference>
<evidence type="ECO:0000256" key="5">
    <source>
        <dbReference type="ARBA" id="ARBA00022553"/>
    </source>
</evidence>
<organism evidence="13 14">
    <name type="scientific">Lichenibacterium ramalinae</name>
    <dbReference type="NCBI Taxonomy" id="2316527"/>
    <lineage>
        <taxon>Bacteria</taxon>
        <taxon>Pseudomonadati</taxon>
        <taxon>Pseudomonadota</taxon>
        <taxon>Alphaproteobacteria</taxon>
        <taxon>Hyphomicrobiales</taxon>
        <taxon>Lichenihabitantaceae</taxon>
        <taxon>Lichenibacterium</taxon>
    </lineage>
</organism>
<sequence>MLERTARPRLVRWPRSSVNRITLAMGACGFALIVVTSGFIVHRERDIAFREARTVAQGAAFSLADHASRLFEVADLALRTASLSLGDLPWDEAAGSRALWAEMRTTSEALPYIRDLLFADAAGRLRLATMAFPAPGVDLGDRPAFAAARDGATGLVIGDPIVGRVTGKPSFLIARRLGDADGHFRGMAAATADLDYFGTYWRRLSLPNDAHVALVRVDDGRILVRLPEAPAGTPTSMSAMQAMATAEPMAGRYEPTPGRVGFYQRVGDLPLVVTVSYSEAAVGTAWLSWLWLFLPFPVAATAALVGFMALVRRQGRVEAQANREVYRARAALAAANGRLEQRVAERTADLQDSNAEIQRFAYIVSHDLRAPLVNIMGFTSELQRLRDTIFPDSSALPETVREDFDEAIGFIKSSIDKMDRLIKAILLLARQGTRVFAPESVDMEAMMRSIADGVAHRAQSAGATVAVGPMPRLAIDRIAAEQVFSNLVDNAVKYLRPGVPGTVAVTAEVANGRATFRVADNGRGIDDRDHARVFELFRRSGPQDRPGDGIGLAHVKTLVRQLGGTIHLASTPGQGSTFTVTLPLEPYGAAA</sequence>
<keyword evidence="8" id="KW-0418">Kinase</keyword>
<dbReference type="Gene3D" id="1.10.287.130">
    <property type="match status" value="1"/>
</dbReference>
<keyword evidence="4" id="KW-1003">Cell membrane</keyword>
<dbReference type="EMBL" id="QYBC01000008">
    <property type="protein sequence ID" value="RYB05016.1"/>
    <property type="molecule type" value="Genomic_DNA"/>
</dbReference>
<feature type="domain" description="Histidine kinase" evidence="12">
    <location>
        <begin position="363"/>
        <end position="586"/>
    </location>
</feature>
<reference evidence="13 14" key="1">
    <citation type="submission" date="2018-09" db="EMBL/GenBank/DDBJ databases">
        <authorList>
            <person name="Grouzdev D.S."/>
            <person name="Krutkina M.S."/>
        </authorList>
    </citation>
    <scope>NUCLEOTIDE SEQUENCE [LARGE SCALE GENOMIC DNA]</scope>
    <source>
        <strain evidence="13 14">RmlP001</strain>
    </source>
</reference>
<keyword evidence="9 11" id="KW-1133">Transmembrane helix</keyword>